<sequence length="88" mass="10258">MIQRPSQEEIEKGLAEFKGDYKRLLRNITNCLEFDYKAICSLRTLLADSKEDIAEIKRTIRPYVVDLIYVLILDEKDLNSGEYGVDEE</sequence>
<organism evidence="2 3">
    <name type="scientific">Dorea acetigenes</name>
    <dbReference type="NCBI Taxonomy" id="2981787"/>
    <lineage>
        <taxon>Bacteria</taxon>
        <taxon>Bacillati</taxon>
        <taxon>Bacillota</taxon>
        <taxon>Clostridia</taxon>
        <taxon>Lachnospirales</taxon>
        <taxon>Lachnospiraceae</taxon>
        <taxon>Dorea</taxon>
    </lineage>
</organism>
<evidence type="ECO:0000313" key="1">
    <source>
        <dbReference type="EMBL" id="MCU6686087.1"/>
    </source>
</evidence>
<comment type="caution">
    <text evidence="2">The sequence shown here is derived from an EMBL/GenBank/DDBJ whole genome shotgun (WGS) entry which is preliminary data.</text>
</comment>
<protein>
    <submittedName>
        <fullName evidence="2">Uncharacterized protein</fullName>
    </submittedName>
</protein>
<dbReference type="Proteomes" id="UP001652431">
    <property type="component" value="Unassembled WGS sequence"/>
</dbReference>
<evidence type="ECO:0000313" key="2">
    <source>
        <dbReference type="EMBL" id="MCU6687403.1"/>
    </source>
</evidence>
<accession>A0ABT2RPW4</accession>
<gene>
    <name evidence="1" type="ORF">OCV99_05860</name>
    <name evidence="2" type="ORF">OCV99_12820</name>
</gene>
<dbReference type="RefSeq" id="WP_158369086.1">
    <property type="nucleotide sequence ID" value="NZ_JAOQJU010000004.1"/>
</dbReference>
<keyword evidence="3" id="KW-1185">Reference proteome</keyword>
<evidence type="ECO:0000313" key="3">
    <source>
        <dbReference type="Proteomes" id="UP001652431"/>
    </source>
</evidence>
<proteinExistence type="predicted"/>
<dbReference type="EMBL" id="JAOQJU010000018">
    <property type="protein sequence ID" value="MCU6687403.1"/>
    <property type="molecule type" value="Genomic_DNA"/>
</dbReference>
<reference evidence="2" key="2">
    <citation type="submission" date="2022-09" db="EMBL/GenBank/DDBJ databases">
        <authorList>
            <person name="Hitch T.C.A."/>
        </authorList>
    </citation>
    <scope>NUCLEOTIDE SEQUENCE</scope>
    <source>
        <strain evidence="2">Sanger_03</strain>
    </source>
</reference>
<reference evidence="2 3" key="1">
    <citation type="journal article" date="2021" name="ISME Commun">
        <title>Automated analysis of genomic sequences facilitates high-throughput and comprehensive description of bacteria.</title>
        <authorList>
            <person name="Hitch T.C.A."/>
        </authorList>
    </citation>
    <scope>NUCLEOTIDE SEQUENCE [LARGE SCALE GENOMIC DNA]</scope>
    <source>
        <strain evidence="2 3">Sanger_03</strain>
    </source>
</reference>
<dbReference type="EMBL" id="JAOQJU010000004">
    <property type="protein sequence ID" value="MCU6686087.1"/>
    <property type="molecule type" value="Genomic_DNA"/>
</dbReference>
<name>A0ABT2RPW4_9FIRM</name>